<name>A0A1W1YVR0_9FIRM</name>
<evidence type="ECO:0000313" key="1">
    <source>
        <dbReference type="EMBL" id="SMC40216.1"/>
    </source>
</evidence>
<dbReference type="AlphaFoldDB" id="A0A1W1YVR0"/>
<proteinExistence type="predicted"/>
<evidence type="ECO:0000313" key="2">
    <source>
        <dbReference type="Proteomes" id="UP000192738"/>
    </source>
</evidence>
<sequence>MKKIVFLAHDPGGYDVIFPVAKSCEHDGISGLFYCIGPAAQLNPLHGIVAKEALQAIQDLLDSRKIAGLVTGTSWGSSVELQAIAACKQAGIPNVAILDYWSNYQIRFVSQAGEVIYPDYYIVMDELAKAEAVQAGVPPAIISVLGHPGLDKYIACQSSARGLNEQRKKILFLSQPLSVLYGETLGYTEQQALADCCKVVANQDNCILHVKFHPKDEASFQQRYDELAVAGNLIDIMPEYDLIIGMSTMGLLHAALLGIPTISYQPNLRKQDLCITNKLGLTKRADSPQELQLLLSAKMDGQVNNNSSQLSHRLIWLDGRSTERVVRFIREVFK</sequence>
<dbReference type="Proteomes" id="UP000192738">
    <property type="component" value="Unassembled WGS sequence"/>
</dbReference>
<accession>A0A1W1YVR0</accession>
<protein>
    <submittedName>
        <fullName evidence="1">Uncharacterized protein</fullName>
    </submittedName>
</protein>
<dbReference type="SUPFAM" id="SSF53756">
    <property type="entry name" value="UDP-Glycosyltransferase/glycogen phosphorylase"/>
    <property type="match status" value="1"/>
</dbReference>
<dbReference type="RefSeq" id="WP_084574131.1">
    <property type="nucleotide sequence ID" value="NZ_CP155572.1"/>
</dbReference>
<dbReference type="EMBL" id="FWXI01000002">
    <property type="protein sequence ID" value="SMC40216.1"/>
    <property type="molecule type" value="Genomic_DNA"/>
</dbReference>
<organism evidence="1 2">
    <name type="scientific">Sporomusa malonica</name>
    <dbReference type="NCBI Taxonomy" id="112901"/>
    <lineage>
        <taxon>Bacteria</taxon>
        <taxon>Bacillati</taxon>
        <taxon>Bacillota</taxon>
        <taxon>Negativicutes</taxon>
        <taxon>Selenomonadales</taxon>
        <taxon>Sporomusaceae</taxon>
        <taxon>Sporomusa</taxon>
    </lineage>
</organism>
<keyword evidence="2" id="KW-1185">Reference proteome</keyword>
<reference evidence="1 2" key="1">
    <citation type="submission" date="2017-04" db="EMBL/GenBank/DDBJ databases">
        <authorList>
            <person name="Afonso C.L."/>
            <person name="Miller P.J."/>
            <person name="Scott M.A."/>
            <person name="Spackman E."/>
            <person name="Goraichik I."/>
            <person name="Dimitrov K.M."/>
            <person name="Suarez D.L."/>
            <person name="Swayne D.E."/>
        </authorList>
    </citation>
    <scope>NUCLEOTIDE SEQUENCE [LARGE SCALE GENOMIC DNA]</scope>
    <source>
        <strain evidence="1 2">DSM 5090</strain>
    </source>
</reference>
<dbReference type="STRING" id="112901.SAMN04488500_102228"/>
<gene>
    <name evidence="1" type="ORF">SAMN04488500_102228</name>
</gene>
<dbReference type="OrthoDB" id="757934at2"/>